<dbReference type="UniPathway" id="UPA00258">
    <property type="reaction ID" value="UER00370"/>
</dbReference>
<dbReference type="InterPro" id="IPR036463">
    <property type="entry name" value="Urease_gamma_sf"/>
</dbReference>
<organism evidence="5 6">
    <name type="scientific">Solirubrobacter pauli</name>
    <dbReference type="NCBI Taxonomy" id="166793"/>
    <lineage>
        <taxon>Bacteria</taxon>
        <taxon>Bacillati</taxon>
        <taxon>Actinomycetota</taxon>
        <taxon>Thermoleophilia</taxon>
        <taxon>Solirubrobacterales</taxon>
        <taxon>Solirubrobacteraceae</taxon>
        <taxon>Solirubrobacter</taxon>
    </lineage>
</organism>
<evidence type="ECO:0000256" key="3">
    <source>
        <dbReference type="ARBA" id="ARBA00022801"/>
    </source>
</evidence>
<dbReference type="Pfam" id="PF00699">
    <property type="entry name" value="Urease_beta"/>
    <property type="match status" value="1"/>
</dbReference>
<name>A0A660KZN0_9ACTN</name>
<gene>
    <name evidence="5" type="ORF">C8N24_5096</name>
</gene>
<evidence type="ECO:0000256" key="1">
    <source>
        <dbReference type="ARBA" id="ARBA00004897"/>
    </source>
</evidence>
<reference evidence="5 6" key="1">
    <citation type="submission" date="2018-10" db="EMBL/GenBank/DDBJ databases">
        <title>Genomic Encyclopedia of Archaeal and Bacterial Type Strains, Phase II (KMG-II): from individual species to whole genera.</title>
        <authorList>
            <person name="Goeker M."/>
        </authorList>
    </citation>
    <scope>NUCLEOTIDE SEQUENCE [LARGE SCALE GENOMIC DNA]</scope>
    <source>
        <strain evidence="5 6">DSM 14954</strain>
    </source>
</reference>
<dbReference type="EMBL" id="RBIL01000002">
    <property type="protein sequence ID" value="RKQ87076.1"/>
    <property type="molecule type" value="Genomic_DNA"/>
</dbReference>
<evidence type="ECO:0000313" key="6">
    <source>
        <dbReference type="Proteomes" id="UP000278962"/>
    </source>
</evidence>
<dbReference type="SUPFAM" id="SSF54111">
    <property type="entry name" value="Urease, gamma-subunit"/>
    <property type="match status" value="1"/>
</dbReference>
<dbReference type="SUPFAM" id="SSF51278">
    <property type="entry name" value="Urease, beta-subunit"/>
    <property type="match status" value="1"/>
</dbReference>
<dbReference type="Proteomes" id="UP000278962">
    <property type="component" value="Unassembled WGS sequence"/>
</dbReference>
<protein>
    <recommendedName>
        <fullName evidence="2">urease</fullName>
        <ecNumber evidence="2">3.5.1.5</ecNumber>
    </recommendedName>
</protein>
<comment type="pathway">
    <text evidence="1">Nitrogen metabolism; urea degradation; CO(2) and NH(3) from urea (urease route): step 1/1.</text>
</comment>
<dbReference type="GO" id="GO:0035550">
    <property type="term" value="C:urease complex"/>
    <property type="evidence" value="ECO:0007669"/>
    <property type="project" value="InterPro"/>
</dbReference>
<dbReference type="GO" id="GO:0043419">
    <property type="term" value="P:urea catabolic process"/>
    <property type="evidence" value="ECO:0007669"/>
    <property type="project" value="UniProtKB-UniPathway"/>
</dbReference>
<dbReference type="EC" id="3.5.1.5" evidence="2"/>
<keyword evidence="3" id="KW-0378">Hydrolase</keyword>
<evidence type="ECO:0000256" key="2">
    <source>
        <dbReference type="ARBA" id="ARBA00012934"/>
    </source>
</evidence>
<dbReference type="NCBIfam" id="TIGR00193">
    <property type="entry name" value="urease_gam"/>
    <property type="match status" value="1"/>
</dbReference>
<dbReference type="Pfam" id="PF00547">
    <property type="entry name" value="Urease_gamma"/>
    <property type="match status" value="1"/>
</dbReference>
<dbReference type="PANTHER" id="PTHR33569">
    <property type="entry name" value="UREASE"/>
    <property type="match status" value="1"/>
</dbReference>
<dbReference type="InterPro" id="IPR002019">
    <property type="entry name" value="Urease_beta-like"/>
</dbReference>
<proteinExistence type="predicted"/>
<comment type="caution">
    <text evidence="5">The sequence shown here is derived from an EMBL/GenBank/DDBJ whole genome shotgun (WGS) entry which is preliminary data.</text>
</comment>
<dbReference type="PANTHER" id="PTHR33569:SF1">
    <property type="entry name" value="UREASE"/>
    <property type="match status" value="1"/>
</dbReference>
<dbReference type="AlphaFoldDB" id="A0A660KZN0"/>
<dbReference type="Gene3D" id="3.30.280.10">
    <property type="entry name" value="Urease, gamma-like subunit"/>
    <property type="match status" value="1"/>
</dbReference>
<dbReference type="Gene3D" id="2.10.150.10">
    <property type="entry name" value="Urease, beta subunit"/>
    <property type="match status" value="1"/>
</dbReference>
<comment type="catalytic activity">
    <reaction evidence="4">
        <text>urea + 2 H2O + H(+) = hydrogencarbonate + 2 NH4(+)</text>
        <dbReference type="Rhea" id="RHEA:20557"/>
        <dbReference type="ChEBI" id="CHEBI:15377"/>
        <dbReference type="ChEBI" id="CHEBI:15378"/>
        <dbReference type="ChEBI" id="CHEBI:16199"/>
        <dbReference type="ChEBI" id="CHEBI:17544"/>
        <dbReference type="ChEBI" id="CHEBI:28938"/>
        <dbReference type="EC" id="3.5.1.5"/>
    </reaction>
</comment>
<dbReference type="InterPro" id="IPR002026">
    <property type="entry name" value="Urease_gamma/gamma-beta_su"/>
</dbReference>
<evidence type="ECO:0000256" key="4">
    <source>
        <dbReference type="ARBA" id="ARBA00047778"/>
    </source>
</evidence>
<dbReference type="OrthoDB" id="9797217at2"/>
<sequence length="219" mass="23539">MRLLPSEEDRLLLFLAGELARKRRARGLPLTQAEAVALIADEVCEAARDGRSYAEVQAFGYTVLGEADVLEGVADAVPRVEVEPLFVDGHRLVVLHDPIRRDGPPEARAVDPEWVGEGVALDVVNEGEVTVGVTSHFHFFETNRALRFDRAAAWGRRLAIEAGAKVVFPPGETVGVRLVPIAGARIVRGHGGLVDGPLDADGAREAALALARERGYRGA</sequence>
<keyword evidence="6" id="KW-1185">Reference proteome</keyword>
<dbReference type="GO" id="GO:0016151">
    <property type="term" value="F:nickel cation binding"/>
    <property type="evidence" value="ECO:0007669"/>
    <property type="project" value="InterPro"/>
</dbReference>
<evidence type="ECO:0000313" key="5">
    <source>
        <dbReference type="EMBL" id="RKQ87076.1"/>
    </source>
</evidence>
<accession>A0A660KZN0</accession>
<dbReference type="InterPro" id="IPR036461">
    <property type="entry name" value="Urease_betasu_sf"/>
</dbReference>
<dbReference type="RefSeq" id="WP_121255339.1">
    <property type="nucleotide sequence ID" value="NZ_RBIL01000002.1"/>
</dbReference>
<dbReference type="GO" id="GO:0009039">
    <property type="term" value="F:urease activity"/>
    <property type="evidence" value="ECO:0007669"/>
    <property type="project" value="UniProtKB-EC"/>
</dbReference>
<dbReference type="InterPro" id="IPR050069">
    <property type="entry name" value="Urease_subunit"/>
</dbReference>
<dbReference type="NCBIfam" id="NF009671">
    <property type="entry name" value="PRK13192.1"/>
    <property type="match status" value="1"/>
</dbReference>